<evidence type="ECO:0000313" key="6">
    <source>
        <dbReference type="Proteomes" id="UP000803884"/>
    </source>
</evidence>
<dbReference type="GO" id="GO:0008270">
    <property type="term" value="F:zinc ion binding"/>
    <property type="evidence" value="ECO:0007669"/>
    <property type="project" value="InterPro"/>
</dbReference>
<dbReference type="GeneID" id="96002857"/>
<dbReference type="InterPro" id="IPR036864">
    <property type="entry name" value="Zn2-C6_fun-type_DNA-bd_sf"/>
</dbReference>
<proteinExistence type="predicted"/>
<dbReference type="RefSeq" id="XP_069233353.1">
    <property type="nucleotide sequence ID" value="XM_069370019.1"/>
</dbReference>
<feature type="domain" description="Zn(2)-C6 fungal-type" evidence="4">
    <location>
        <begin position="20"/>
        <end position="52"/>
    </location>
</feature>
<comment type="subcellular location">
    <subcellularLocation>
        <location evidence="1">Nucleus</location>
    </subcellularLocation>
</comment>
<dbReference type="Proteomes" id="UP000803884">
    <property type="component" value="Unassembled WGS sequence"/>
</dbReference>
<protein>
    <recommendedName>
        <fullName evidence="4">Zn(2)-C6 fungal-type domain-containing protein</fullName>
    </recommendedName>
</protein>
<evidence type="ECO:0000256" key="3">
    <source>
        <dbReference type="SAM" id="MobiDB-lite"/>
    </source>
</evidence>
<evidence type="ECO:0000256" key="1">
    <source>
        <dbReference type="ARBA" id="ARBA00004123"/>
    </source>
</evidence>
<feature type="region of interest" description="Disordered" evidence="3">
    <location>
        <begin position="1"/>
        <end position="28"/>
    </location>
</feature>
<dbReference type="Pfam" id="PF11951">
    <property type="entry name" value="Fungal_trans_2"/>
    <property type="match status" value="1"/>
</dbReference>
<dbReference type="PANTHER" id="PTHR37534">
    <property type="entry name" value="TRANSCRIPTIONAL ACTIVATOR PROTEIN UGA3"/>
    <property type="match status" value="1"/>
</dbReference>
<comment type="caution">
    <text evidence="5">The sequence shown here is derived from an EMBL/GenBank/DDBJ whole genome shotgun (WGS) entry which is preliminary data.</text>
</comment>
<feature type="region of interest" description="Disordered" evidence="3">
    <location>
        <begin position="44"/>
        <end position="73"/>
    </location>
</feature>
<evidence type="ECO:0000259" key="4">
    <source>
        <dbReference type="PROSITE" id="PS50048"/>
    </source>
</evidence>
<keyword evidence="6" id="KW-1185">Reference proteome</keyword>
<dbReference type="PROSITE" id="PS50048">
    <property type="entry name" value="ZN2_CY6_FUNGAL_2"/>
    <property type="match status" value="1"/>
</dbReference>
<evidence type="ECO:0000256" key="2">
    <source>
        <dbReference type="ARBA" id="ARBA00023242"/>
    </source>
</evidence>
<keyword evidence="2" id="KW-0539">Nucleus</keyword>
<accession>A0AB34KZL4</accession>
<dbReference type="PROSITE" id="PS00463">
    <property type="entry name" value="ZN2_CY6_FUNGAL_1"/>
    <property type="match status" value="1"/>
</dbReference>
<gene>
    <name evidence="5" type="ORF">WHR41_01413</name>
</gene>
<dbReference type="SMART" id="SM00066">
    <property type="entry name" value="GAL4"/>
    <property type="match status" value="1"/>
</dbReference>
<dbReference type="InterPro" id="IPR021858">
    <property type="entry name" value="Fun_TF"/>
</dbReference>
<sequence>MYAKFSISSEGLVEATRKPSCAPCRRKKKKCDGVQPRCSLCRDSYGRDECTWPTTRRGRKSSTSKEPAEDQKIDEDAFEPCARPEIAELSASTLPDALLQALPELSPEEILQASETFQRVILCNHPSYKKSVLTLSLPLAVEHEPLMHAWISSILLVIPDNAPRWRQKSVLHYDLAVQGLKTAIVAGNPSDEWKRAAVLLCHALELLQPMPSSDLMRSHLRAAHCIFRLATENLGVPASLHDTLLFEGYIVRAAMNCLLQQDMYRKLPFDYMHTLVSMHKRGLDRQLLELNPYNCPWLGATGPEVIQTVYEASWLKVNGLVSRQYYDKALEIRESLVIAGNTDDPTKEPPQHHQPYTVRYAWRSACVALLNNTLSGSDGEVPETEATIGKGLLHLDYLTEKNCNDVPIIWPLIVFGALTFSHEHYTMCNAIADRFRRAMPSEAVDSIVAFWTQEQRIEQGSSRLADSDLLRAIIL</sequence>
<dbReference type="Pfam" id="PF00172">
    <property type="entry name" value="Zn_clus"/>
    <property type="match status" value="1"/>
</dbReference>
<dbReference type="Gene3D" id="4.10.240.10">
    <property type="entry name" value="Zn(2)-C6 fungal-type DNA-binding domain"/>
    <property type="match status" value="1"/>
</dbReference>
<dbReference type="InterPro" id="IPR001138">
    <property type="entry name" value="Zn2Cys6_DnaBD"/>
</dbReference>
<evidence type="ECO:0000313" key="5">
    <source>
        <dbReference type="EMBL" id="KAL1590248.1"/>
    </source>
</evidence>
<name>A0AB34KZL4_9PEZI</name>
<dbReference type="PANTHER" id="PTHR37534:SF46">
    <property type="entry name" value="ZN(II)2CYS6 TRANSCRIPTION FACTOR (EUROFUNG)"/>
    <property type="match status" value="1"/>
</dbReference>
<dbReference type="GO" id="GO:0005634">
    <property type="term" value="C:nucleus"/>
    <property type="evidence" value="ECO:0007669"/>
    <property type="project" value="UniProtKB-SubCell"/>
</dbReference>
<dbReference type="GO" id="GO:0000981">
    <property type="term" value="F:DNA-binding transcription factor activity, RNA polymerase II-specific"/>
    <property type="evidence" value="ECO:0007669"/>
    <property type="project" value="InterPro"/>
</dbReference>
<dbReference type="SUPFAM" id="SSF57701">
    <property type="entry name" value="Zn2/Cys6 DNA-binding domain"/>
    <property type="match status" value="1"/>
</dbReference>
<dbReference type="EMBL" id="JAAQHG020000003">
    <property type="protein sequence ID" value="KAL1590248.1"/>
    <property type="molecule type" value="Genomic_DNA"/>
</dbReference>
<reference evidence="5 6" key="1">
    <citation type="journal article" date="2020" name="Microbiol. Resour. Announc.">
        <title>Draft Genome Sequence of a Cladosporium Species Isolated from the Mesophotic Ascidian Didemnum maculosum.</title>
        <authorList>
            <person name="Gioti A."/>
            <person name="Siaperas R."/>
            <person name="Nikolaivits E."/>
            <person name="Le Goff G."/>
            <person name="Ouazzani J."/>
            <person name="Kotoulas G."/>
            <person name="Topakas E."/>
        </authorList>
    </citation>
    <scope>NUCLEOTIDE SEQUENCE [LARGE SCALE GENOMIC DNA]</scope>
    <source>
        <strain evidence="5 6">TM138-S3</strain>
    </source>
</reference>
<dbReference type="AlphaFoldDB" id="A0AB34KZL4"/>
<dbReference type="CDD" id="cd00067">
    <property type="entry name" value="GAL4"/>
    <property type="match status" value="1"/>
</dbReference>
<organism evidence="5 6">
    <name type="scientific">Cladosporium halotolerans</name>
    <dbReference type="NCBI Taxonomy" id="1052096"/>
    <lineage>
        <taxon>Eukaryota</taxon>
        <taxon>Fungi</taxon>
        <taxon>Dikarya</taxon>
        <taxon>Ascomycota</taxon>
        <taxon>Pezizomycotina</taxon>
        <taxon>Dothideomycetes</taxon>
        <taxon>Dothideomycetidae</taxon>
        <taxon>Cladosporiales</taxon>
        <taxon>Cladosporiaceae</taxon>
        <taxon>Cladosporium</taxon>
    </lineage>
</organism>